<evidence type="ECO:0000259" key="4">
    <source>
        <dbReference type="Pfam" id="PF01464"/>
    </source>
</evidence>
<dbReference type="InterPro" id="IPR010090">
    <property type="entry name" value="Phage_tape_meas"/>
</dbReference>
<comment type="caution">
    <text evidence="6">The sequence shown here is derived from an EMBL/GenBank/DDBJ whole genome shotgun (WGS) entry which is preliminary data.</text>
</comment>
<reference evidence="6 7" key="1">
    <citation type="submission" date="2024-06" db="EMBL/GenBank/DDBJ databases">
        <title>Construction of an artificial bacterial consortium using nitrogen cycle bacteria from Cuatro Cienegas Basin and a mangrove forest.</title>
        <authorList>
            <person name="Aguilera-Najera D."/>
            <person name="Marquez-Cianci L."/>
            <person name="Martinez-Perez E."/>
            <person name="Rosas-Barrera M."/>
            <person name="Rodriguez-Cruz U.E."/>
            <person name="Tapia-Lopez R."/>
            <person name="Eguiarte L.E."/>
            <person name="Souza-Saldivar V."/>
        </authorList>
    </citation>
    <scope>NUCLEOTIDE SEQUENCE [LARGE SCALE GENOMIC DNA]</scope>
    <source>
        <strain evidence="6 7">S14-15</strain>
    </source>
</reference>
<dbReference type="Gene3D" id="1.10.530.10">
    <property type="match status" value="1"/>
</dbReference>
<dbReference type="InterPro" id="IPR008258">
    <property type="entry name" value="Transglycosylase_SLT_dom_1"/>
</dbReference>
<name>A0ABV1S3B3_BACAB</name>
<feature type="transmembrane region" description="Helical" evidence="3">
    <location>
        <begin position="1093"/>
        <end position="1120"/>
    </location>
</feature>
<dbReference type="EMBL" id="JBEOME010000002">
    <property type="protein sequence ID" value="MER3120795.1"/>
    <property type="molecule type" value="Genomic_DNA"/>
</dbReference>
<protein>
    <submittedName>
        <fullName evidence="6">Phage tail tape measure protein</fullName>
    </submittedName>
</protein>
<dbReference type="RefSeq" id="WP_350385242.1">
    <property type="nucleotide sequence ID" value="NZ_JBEOME010000002.1"/>
</dbReference>
<dbReference type="CDD" id="cd13402">
    <property type="entry name" value="LT_TF-like"/>
    <property type="match status" value="1"/>
</dbReference>
<dbReference type="Proteomes" id="UP001467674">
    <property type="component" value="Unassembled WGS sequence"/>
</dbReference>
<proteinExistence type="predicted"/>
<feature type="transmembrane region" description="Helical" evidence="3">
    <location>
        <begin position="885"/>
        <end position="903"/>
    </location>
</feature>
<evidence type="ECO:0000256" key="2">
    <source>
        <dbReference type="SAM" id="Coils"/>
    </source>
</evidence>
<organism evidence="6 7">
    <name type="scientific">Bacillus altitudinis</name>
    <dbReference type="NCBI Taxonomy" id="293387"/>
    <lineage>
        <taxon>Bacteria</taxon>
        <taxon>Bacillati</taxon>
        <taxon>Bacillota</taxon>
        <taxon>Bacilli</taxon>
        <taxon>Bacillales</taxon>
        <taxon>Bacillaceae</taxon>
        <taxon>Bacillus</taxon>
    </lineage>
</organism>
<keyword evidence="2" id="KW-0175">Coiled coil</keyword>
<feature type="transmembrane region" description="Helical" evidence="3">
    <location>
        <begin position="677"/>
        <end position="706"/>
    </location>
</feature>
<feature type="transmembrane region" description="Helical" evidence="3">
    <location>
        <begin position="855"/>
        <end position="879"/>
    </location>
</feature>
<dbReference type="SUPFAM" id="SSF48371">
    <property type="entry name" value="ARM repeat"/>
    <property type="match status" value="1"/>
</dbReference>
<feature type="transmembrane region" description="Helical" evidence="3">
    <location>
        <begin position="1166"/>
        <end position="1189"/>
    </location>
</feature>
<keyword evidence="3" id="KW-1133">Transmembrane helix</keyword>
<dbReference type="Pfam" id="PF10145">
    <property type="entry name" value="PhageMin_Tail"/>
    <property type="match status" value="1"/>
</dbReference>
<feature type="transmembrane region" description="Helical" evidence="3">
    <location>
        <begin position="726"/>
        <end position="756"/>
    </location>
</feature>
<dbReference type="PANTHER" id="PTHR37813">
    <property type="entry name" value="FELS-2 PROPHAGE PROTEIN"/>
    <property type="match status" value="1"/>
</dbReference>
<dbReference type="InterPro" id="IPR023346">
    <property type="entry name" value="Lysozyme-like_dom_sf"/>
</dbReference>
<feature type="domain" description="Phage tail tape measure protein" evidence="5">
    <location>
        <begin position="323"/>
        <end position="586"/>
    </location>
</feature>
<evidence type="ECO:0000259" key="5">
    <source>
        <dbReference type="Pfam" id="PF10145"/>
    </source>
</evidence>
<feature type="transmembrane region" description="Helical" evidence="3">
    <location>
        <begin position="1141"/>
        <end position="1160"/>
    </location>
</feature>
<evidence type="ECO:0000313" key="7">
    <source>
        <dbReference type="Proteomes" id="UP001467674"/>
    </source>
</evidence>
<sequence>MSNENLGSLRVDIGLNSSAFTSGIQAVNRRIKALDSEFKALTAGAGKFDNSIDSLKSKSDVLTRTLQTQSSKLKELRRQYEQSAQAKGKDSAEAQKMLIQYNKAYAAMKKTEDQLQLVNRRLAEQSTGYGKLSSKLNASVNSMTTRLRALDASFDAVTAGVSNFGRTSDQLRQKQQHLTQSMQLQQQRVKDLRRLYLESKRAKGADADETQRLSIRLSEATREMRLTERQLDTTNRAIQTQSTRWGRFGATLDRTGERLRDVGNRLQSTGAEIATSFGIMTAAVGGGLVLSTKKAADFEQQMSSVYAVMDPAEVKKYQKQLKQLAITLGADTKYSALEAGQGMEEIIKAGVSIKDTINGGLSGALSLATAGELDLAAAAEIASTALNAFKADNLTVAKSADILSGAAVSSATTVEELRYGLQMSSAVAAGMGLSFKDTATSLAVFAQNGLKGSDAGTSLKTMLARLVPMTKPAMETMEDLGLVTLNTKRAFDTLGKEGFKPASTDLEDIVKAVDKYVISTTGLKKGTGKFEKAWDEAAKSLGLMDNKFFDTNGNLKSMADISGELAKALDGLSAKDRQEALYKIFGSDAIRGALILGKEGKKGFDAMAGAMDKIKADKVAEQKMNNLKGKIEELSGAVETAQISFGDALTPAISKLVDVLQSVTDWFNGLSDRMKSVIAISAAVVTALFGIIAAFGFVMMGVGQFITGVGAMSTVVAKLAQSGKLLAGLQIAFAALTGPIGLITLGISAIVIAFTVAYKKSETFRKVVDKSLQGIKKAAGITAAFISKTFTRAWNGLTSGLTKAAKGLQTTFKKVSSTVGKFFKKTGEKVANNFSDGLLSKVKNIAEMFFAQLKVAFSSLGGAASLLAPTLTAIGLALAGVSGPVGIAITAIVSLTSFLYRLYKSNDNFKKNVDSSWKSIKSAVSGAIKALTPIIAAFSQMFADISKELGPAFADTMTVLKESVETLKPAFEDLKTAFKDLWLTVTSMIDFKAITDVVEKFVTDVVPVLSKFITAVLKNFLTLNTEVIKLVLGIVKDALPLIASTLKAIAPSVVQVVKTITTVIKELLSLLGPAILEIIRTVLPAFFDVIKATFPIIASIVVSLIKVLGEVIKVILPLLLEVVKLIMPIITEIFKYGIQGVVALLNGLAWVIETIVVPVIKGILEIIKIVFPVIVSIIKGAIGIITNIFKFFTSILQGDWSGAWDAIVGIFGNAWDIIASIFTGGSKLLTIGWGDLKGKMSTTAQTMWNKIKDKFWKGVEKVKAYVSDLVTSLPGKWEAIKNRAALFATGMWTKIKEKFDDIVGGAKKLPGRIGRGIVSMAFKAVDGVKTLGKRMMKTMVNVVNGVIDGVNWVLGEVGLGDKKLPLWAPEYAKGTDGHPGGPAIVGDGGMSEAVILPNGKTFMSPSTDTFIPNLPRGTQVISGPNTRKLMRDSYRYKNGTGLLNGVVDGAKNLIGGAKGALSKLKDSAFDVWGMIGNPKALFNKVLDMLGVGSIDFGGGLSDLGRGVTKIIKDAFLSFVKKHLGGMTDFGGGGKVTGNVKSWVAQAIKITGISPSYAKALETIAMKESSGNPTLVNRWDSNARAGHPSQGLMQFIPTTFAAYSKKGFKDITNPVHQVVAAINYLNRRYGGIYNHPGLKSMARGGPYIGYKNGGSPQSDRWAFVGEQGPELVRLPGGSRVYPNKKTHELAGTNQAASSVDNTALLQRQIDLQQQEISLLTRLVAKDNTIAIPINEITSQVDRRQAASAAMEGLMKG</sequence>
<feature type="coiled-coil region" evidence="2">
    <location>
        <begin position="59"/>
        <end position="121"/>
    </location>
</feature>
<gene>
    <name evidence="6" type="ORF">ABQG71_06285</name>
</gene>
<dbReference type="InterPro" id="IPR016024">
    <property type="entry name" value="ARM-type_fold"/>
</dbReference>
<keyword evidence="3" id="KW-0472">Membrane</keyword>
<feature type="domain" description="Transglycosylase SLT" evidence="4">
    <location>
        <begin position="1559"/>
        <end position="1649"/>
    </location>
</feature>
<dbReference type="PANTHER" id="PTHR37813:SF1">
    <property type="entry name" value="FELS-2 PROPHAGE PROTEIN"/>
    <property type="match status" value="1"/>
</dbReference>
<keyword evidence="7" id="KW-1185">Reference proteome</keyword>
<dbReference type="Pfam" id="PF01464">
    <property type="entry name" value="SLT"/>
    <property type="match status" value="1"/>
</dbReference>
<keyword evidence="3" id="KW-0812">Transmembrane</keyword>
<evidence type="ECO:0000313" key="6">
    <source>
        <dbReference type="EMBL" id="MER3120795.1"/>
    </source>
</evidence>
<dbReference type="NCBIfam" id="TIGR01760">
    <property type="entry name" value="tape_meas_TP901"/>
    <property type="match status" value="2"/>
</dbReference>
<feature type="coiled-coil region" evidence="2">
    <location>
        <begin position="210"/>
        <end position="237"/>
    </location>
</feature>
<dbReference type="SUPFAM" id="SSF53955">
    <property type="entry name" value="Lysozyme-like"/>
    <property type="match status" value="1"/>
</dbReference>
<evidence type="ECO:0000256" key="1">
    <source>
        <dbReference type="ARBA" id="ARBA00022612"/>
    </source>
</evidence>
<evidence type="ECO:0000256" key="3">
    <source>
        <dbReference type="SAM" id="Phobius"/>
    </source>
</evidence>
<accession>A0ABV1S3B3</accession>
<keyword evidence="1" id="KW-1188">Viral release from host cell</keyword>